<sequence>MGTVLVGTCAWSDHTDFYPPGLKPTRQLEYYAQFFPVVEIDSTFYALQPARNFAGWARKTPENFVFDVKAYRVITRHDRSPMDKDELAYIVNRFASSLTPLEEAGKLRAVLLQFPPFFVCNPRNISYLLWCRERLASFTLAVEFRHRSWFEGDTRDQTLKLLADNRLVNVVCDEPQIGQGSVPMVAEVTYPKLVICRFHGRNAQMWYRKGLKTSGERFNYLYSDEELEELLGRVLPLSEKAEEMHILMNNNFGDYAVRNALRIREMLGQLATKPQVGTDSFN</sequence>
<dbReference type="PANTHER" id="PTHR30348:SF13">
    <property type="entry name" value="UPF0759 PROTEIN YUNF"/>
    <property type="match status" value="1"/>
</dbReference>
<gene>
    <name evidence="1" type="ordered locus">Slip_2140</name>
</gene>
<dbReference type="SUPFAM" id="SSF117396">
    <property type="entry name" value="TM1631-like"/>
    <property type="match status" value="1"/>
</dbReference>
<reference evidence="1 2" key="2">
    <citation type="journal article" date="2010" name="Stand. Genomic Sci.">
        <title>Complete genome sequence of Syntrophothermus lipocalidus type strain (TGB-C1).</title>
        <authorList>
            <person name="Djao O.D."/>
            <person name="Zhang X."/>
            <person name="Lucas S."/>
            <person name="Lapidus A."/>
            <person name="Del Rio T.G."/>
            <person name="Nolan M."/>
            <person name="Tice H."/>
            <person name="Cheng J.F."/>
            <person name="Han C."/>
            <person name="Tapia R."/>
            <person name="Goodwin L."/>
            <person name="Pitluck S."/>
            <person name="Liolios K."/>
            <person name="Ivanova N."/>
            <person name="Mavromatis K."/>
            <person name="Mikhailova N."/>
            <person name="Ovchinnikova G."/>
            <person name="Pati A."/>
            <person name="Brambilla E."/>
            <person name="Chen A."/>
            <person name="Palaniappan K."/>
            <person name="Land M."/>
            <person name="Hauser L."/>
            <person name="Chang Y.J."/>
            <person name="Jeffries C.D."/>
            <person name="Rohde M."/>
            <person name="Sikorski J."/>
            <person name="Spring S."/>
            <person name="Goker M."/>
            <person name="Detter J.C."/>
            <person name="Woyke T."/>
            <person name="Bristow J."/>
            <person name="Eisen J.A."/>
            <person name="Markowitz V."/>
            <person name="Hugenholtz P."/>
            <person name="Kyrpides N.C."/>
            <person name="Klenk H.P."/>
        </authorList>
    </citation>
    <scope>NUCLEOTIDE SEQUENCE [LARGE SCALE GENOMIC DNA]</scope>
    <source>
        <strain evidence="2">DSM 12680 / TGB-C1</strain>
    </source>
</reference>
<dbReference type="HOGENOM" id="CLU_046519_0_0_9"/>
<reference evidence="2" key="1">
    <citation type="journal article" date="2010" name="Stand. Genomic Sci.">
        <title>Complete genome sequence of Syntrophothermus lipocalidus type strain (TGB-C1T).</title>
        <authorList>
            <consortium name="US DOE Joint Genome Institute (JGI-PGF)"/>
            <person name="Djao O."/>
            <person name="Zhang X."/>
            <person name="Lucas S."/>
            <person name="Lapidus A."/>
            <person name="Glavina Del Rio T."/>
            <person name="Nolan M."/>
            <person name="Tice H."/>
            <person name="Cheng J."/>
            <person name="Han C."/>
            <person name="Tapia R."/>
            <person name="Goodwin L."/>
            <person name="Pitluck S."/>
            <person name="Liolios K."/>
            <person name="Ivanova N."/>
            <person name="Mavromatis K."/>
            <person name="Mikhailova N."/>
            <person name="Ovchinnikova G."/>
            <person name="Pati A."/>
            <person name="Brambilla E."/>
            <person name="Chen A."/>
            <person name="Palaniappan K."/>
            <person name="Land M."/>
            <person name="Hauser L."/>
            <person name="Chang Y."/>
            <person name="Jeffries C."/>
            <person name="Rohde M."/>
            <person name="Sikorski J."/>
            <person name="Spring S."/>
            <person name="Goker M."/>
            <person name="Detter J."/>
            <person name="Woyke T."/>
            <person name="Bristow J."/>
            <person name="Eisen J."/>
            <person name="Markowitz V."/>
            <person name="Hugenholtz P."/>
            <person name="Kyrpides N."/>
            <person name="Klenk H."/>
        </authorList>
    </citation>
    <scope>NUCLEOTIDE SEQUENCE [LARGE SCALE GENOMIC DNA]</scope>
    <source>
        <strain evidence="2">DSM 12680 / TGB-C1</strain>
    </source>
</reference>
<protein>
    <recommendedName>
        <fullName evidence="3">DUF72 domain-containing protein</fullName>
    </recommendedName>
</protein>
<dbReference type="Pfam" id="PF01904">
    <property type="entry name" value="DUF72"/>
    <property type="match status" value="1"/>
</dbReference>
<accession>D7CJ05</accession>
<dbReference type="InterPro" id="IPR002763">
    <property type="entry name" value="DUF72"/>
</dbReference>
<name>D7CJ05_SYNLT</name>
<dbReference type="OrthoDB" id="9780310at2"/>
<dbReference type="STRING" id="643648.Slip_2140"/>
<dbReference type="AlphaFoldDB" id="D7CJ05"/>
<evidence type="ECO:0000313" key="1">
    <source>
        <dbReference type="EMBL" id="ADI02883.1"/>
    </source>
</evidence>
<evidence type="ECO:0000313" key="2">
    <source>
        <dbReference type="Proteomes" id="UP000000378"/>
    </source>
</evidence>
<proteinExistence type="predicted"/>
<dbReference type="RefSeq" id="WP_013176285.1">
    <property type="nucleotide sequence ID" value="NC_014220.1"/>
</dbReference>
<dbReference type="Gene3D" id="3.20.20.410">
    <property type="entry name" value="Protein of unknown function UPF0759"/>
    <property type="match status" value="1"/>
</dbReference>
<keyword evidence="2" id="KW-1185">Reference proteome</keyword>
<dbReference type="Proteomes" id="UP000000378">
    <property type="component" value="Chromosome"/>
</dbReference>
<dbReference type="KEGG" id="slp:Slip_2140"/>
<organism evidence="1 2">
    <name type="scientific">Syntrophothermus lipocalidus (strain DSM 12680 / TGB-C1)</name>
    <dbReference type="NCBI Taxonomy" id="643648"/>
    <lineage>
        <taxon>Bacteria</taxon>
        <taxon>Bacillati</taxon>
        <taxon>Bacillota</taxon>
        <taxon>Clostridia</taxon>
        <taxon>Eubacteriales</taxon>
        <taxon>Syntrophomonadaceae</taxon>
        <taxon>Syntrophothermus</taxon>
    </lineage>
</organism>
<evidence type="ECO:0008006" key="3">
    <source>
        <dbReference type="Google" id="ProtNLM"/>
    </source>
</evidence>
<dbReference type="EMBL" id="CP002048">
    <property type="protein sequence ID" value="ADI02883.1"/>
    <property type="molecule type" value="Genomic_DNA"/>
</dbReference>
<dbReference type="eggNOG" id="COG1801">
    <property type="taxonomic scope" value="Bacteria"/>
</dbReference>
<dbReference type="InterPro" id="IPR036520">
    <property type="entry name" value="UPF0759_sf"/>
</dbReference>
<dbReference type="PANTHER" id="PTHR30348">
    <property type="entry name" value="UNCHARACTERIZED PROTEIN YECE"/>
    <property type="match status" value="1"/>
</dbReference>